<accession>A0A0E9S083</accession>
<reference evidence="1" key="2">
    <citation type="journal article" date="2015" name="Fish Shellfish Immunol.">
        <title>Early steps in the European eel (Anguilla anguilla)-Vibrio vulnificus interaction in the gills: Role of the RtxA13 toxin.</title>
        <authorList>
            <person name="Callol A."/>
            <person name="Pajuelo D."/>
            <person name="Ebbesson L."/>
            <person name="Teles M."/>
            <person name="MacKenzie S."/>
            <person name="Amaro C."/>
        </authorList>
    </citation>
    <scope>NUCLEOTIDE SEQUENCE</scope>
</reference>
<sequence>MQCTFTCIYLLPPFPL</sequence>
<organism evidence="1">
    <name type="scientific">Anguilla anguilla</name>
    <name type="common">European freshwater eel</name>
    <name type="synonym">Muraena anguilla</name>
    <dbReference type="NCBI Taxonomy" id="7936"/>
    <lineage>
        <taxon>Eukaryota</taxon>
        <taxon>Metazoa</taxon>
        <taxon>Chordata</taxon>
        <taxon>Craniata</taxon>
        <taxon>Vertebrata</taxon>
        <taxon>Euteleostomi</taxon>
        <taxon>Actinopterygii</taxon>
        <taxon>Neopterygii</taxon>
        <taxon>Teleostei</taxon>
        <taxon>Anguilliformes</taxon>
        <taxon>Anguillidae</taxon>
        <taxon>Anguilla</taxon>
    </lineage>
</organism>
<protein>
    <submittedName>
        <fullName evidence="1">Uncharacterized protein</fullName>
    </submittedName>
</protein>
<proteinExistence type="predicted"/>
<reference evidence="1" key="1">
    <citation type="submission" date="2014-11" db="EMBL/GenBank/DDBJ databases">
        <authorList>
            <person name="Amaro Gonzalez C."/>
        </authorList>
    </citation>
    <scope>NUCLEOTIDE SEQUENCE</scope>
</reference>
<dbReference type="AlphaFoldDB" id="A0A0E9S083"/>
<name>A0A0E9S083_ANGAN</name>
<dbReference type="EMBL" id="GBXM01073733">
    <property type="protein sequence ID" value="JAH34844.1"/>
    <property type="molecule type" value="Transcribed_RNA"/>
</dbReference>
<evidence type="ECO:0000313" key="1">
    <source>
        <dbReference type="EMBL" id="JAH34844.1"/>
    </source>
</evidence>